<dbReference type="RefSeq" id="WP_160880096.1">
    <property type="nucleotide sequence ID" value="NZ_WUEK01000019.1"/>
</dbReference>
<gene>
    <name evidence="3" type="ORF">GRQ65_21655</name>
</gene>
<comment type="similarity">
    <text evidence="1">Belongs to the sulfur carrier protein TusA family.</text>
</comment>
<evidence type="ECO:0000256" key="1">
    <source>
        <dbReference type="ARBA" id="ARBA00008984"/>
    </source>
</evidence>
<dbReference type="PANTHER" id="PTHR33279">
    <property type="entry name" value="SULFUR CARRIER PROTEIN YEDF-RELATED"/>
    <property type="match status" value="1"/>
</dbReference>
<evidence type="ECO:0000259" key="2">
    <source>
        <dbReference type="PROSITE" id="PS01148"/>
    </source>
</evidence>
<proteinExistence type="inferred from homology"/>
<dbReference type="InterPro" id="IPR001455">
    <property type="entry name" value="TusA-like"/>
</dbReference>
<dbReference type="PANTHER" id="PTHR33279:SF6">
    <property type="entry name" value="SULFUR CARRIER PROTEIN YEDF-RELATED"/>
    <property type="match status" value="1"/>
</dbReference>
<protein>
    <submittedName>
        <fullName evidence="3">Preprotein translocase subunit TatB</fullName>
    </submittedName>
</protein>
<name>A0A6L7F4K3_9ACTN</name>
<dbReference type="Proteomes" id="UP000473325">
    <property type="component" value="Unassembled WGS sequence"/>
</dbReference>
<organism evidence="3 4">
    <name type="scientific">Nocardioides flavescens</name>
    <dbReference type="NCBI Taxonomy" id="2691959"/>
    <lineage>
        <taxon>Bacteria</taxon>
        <taxon>Bacillati</taxon>
        <taxon>Actinomycetota</taxon>
        <taxon>Actinomycetes</taxon>
        <taxon>Propionibacteriales</taxon>
        <taxon>Nocardioidaceae</taxon>
        <taxon>Nocardioides</taxon>
    </lineage>
</organism>
<dbReference type="EMBL" id="WUEK01000019">
    <property type="protein sequence ID" value="MXG92155.1"/>
    <property type="molecule type" value="Genomic_DNA"/>
</dbReference>
<evidence type="ECO:0000313" key="4">
    <source>
        <dbReference type="Proteomes" id="UP000473325"/>
    </source>
</evidence>
<sequence>MTGAELELDCRAMLCPRPIIELARHVGDVAVGAVVAVVATDAAARHDVPAWCRMRGHTYLGEDLAEDGAPRYLVRRDA</sequence>
<dbReference type="Pfam" id="PF01206">
    <property type="entry name" value="TusA"/>
    <property type="match status" value="1"/>
</dbReference>
<dbReference type="SUPFAM" id="SSF64307">
    <property type="entry name" value="SirA-like"/>
    <property type="match status" value="1"/>
</dbReference>
<dbReference type="PROSITE" id="PS01148">
    <property type="entry name" value="UPF0033"/>
    <property type="match status" value="1"/>
</dbReference>
<evidence type="ECO:0000313" key="3">
    <source>
        <dbReference type="EMBL" id="MXG92155.1"/>
    </source>
</evidence>
<accession>A0A6L7F4K3</accession>
<dbReference type="InterPro" id="IPR036868">
    <property type="entry name" value="TusA-like_sf"/>
</dbReference>
<dbReference type="AlphaFoldDB" id="A0A6L7F4K3"/>
<comment type="caution">
    <text evidence="3">The sequence shown here is derived from an EMBL/GenBank/DDBJ whole genome shotgun (WGS) entry which is preliminary data.</text>
</comment>
<keyword evidence="4" id="KW-1185">Reference proteome</keyword>
<dbReference type="Gene3D" id="3.30.110.40">
    <property type="entry name" value="TusA-like domain"/>
    <property type="match status" value="1"/>
</dbReference>
<feature type="domain" description="UPF0033" evidence="2">
    <location>
        <begin position="8"/>
        <end position="32"/>
    </location>
</feature>
<reference evidence="3 4" key="1">
    <citation type="submission" date="2019-12" db="EMBL/GenBank/DDBJ databases">
        <authorList>
            <person name="Kun Z."/>
        </authorList>
    </citation>
    <scope>NUCLEOTIDE SEQUENCE [LARGE SCALE GENOMIC DNA]</scope>
    <source>
        <strain evidence="3 4">YIM 123512</strain>
    </source>
</reference>